<dbReference type="Pfam" id="PF13622">
    <property type="entry name" value="4HBT_3"/>
    <property type="match status" value="1"/>
</dbReference>
<dbReference type="CDD" id="cd03444">
    <property type="entry name" value="Thioesterase_II_repeat1"/>
    <property type="match status" value="1"/>
</dbReference>
<dbReference type="InterPro" id="IPR003703">
    <property type="entry name" value="Acyl_CoA_thio"/>
</dbReference>
<dbReference type="GO" id="GO:0009062">
    <property type="term" value="P:fatty acid catabolic process"/>
    <property type="evidence" value="ECO:0007669"/>
    <property type="project" value="TreeGrafter"/>
</dbReference>
<sequence>MKPLTTRSFSDLLAYLELHVATGLEATGNQLKERYFRSSTIPYQAKVATGVFGGHILAQSLWVAAATVPSKEFICHNLTGYFLRPGLKDVPFYYHITVSRDGKSYATREIKVYQPTPKDIDRHNTKNHTAEDTKGQGLIRLIENNPQLWKEELSLAFIGVCSFKRPLRDDDPKVKSLVHQPQYLEPQYLAASLDGIKTQDGFRVNHEMLPLAPDSDSIEWTSKVDKLIEDGHYAEPIHPIELRKLNLDEYNADVNETSNRRVVHYLKSLIPLSKTAATGKTTYSTDDINLQVAALIYTSDRNSMFTVLNAHSFDREEYRIGRIASISHNFVLHNMTKLPLVDSEHWSMMESWTDATGDGRGLYNGRVYDKDGVLTCSFMQDGVMELFKKDHSKI</sequence>
<dbReference type="Gene3D" id="2.40.160.210">
    <property type="entry name" value="Acyl-CoA thioesterase, double hotdog domain"/>
    <property type="match status" value="1"/>
</dbReference>
<dbReference type="InterPro" id="IPR042171">
    <property type="entry name" value="Acyl-CoA_hotdog"/>
</dbReference>
<dbReference type="InterPro" id="IPR029069">
    <property type="entry name" value="HotDog_dom_sf"/>
</dbReference>
<comment type="similarity">
    <text evidence="1">Belongs to the C/M/P thioester hydrolase family.</text>
</comment>
<dbReference type="GO" id="GO:0047617">
    <property type="term" value="F:fatty acyl-CoA hydrolase activity"/>
    <property type="evidence" value="ECO:0007669"/>
    <property type="project" value="InterPro"/>
</dbReference>
<dbReference type="PANTHER" id="PTHR11066:SF34">
    <property type="entry name" value="ACYL-COENZYME A THIOESTERASE 8"/>
    <property type="match status" value="1"/>
</dbReference>
<feature type="domain" description="Acyl-CoA thioesterase-like C-terminal" evidence="4">
    <location>
        <begin position="288"/>
        <end position="383"/>
    </location>
</feature>
<dbReference type="GO" id="GO:0005782">
    <property type="term" value="C:peroxisomal matrix"/>
    <property type="evidence" value="ECO:0007669"/>
    <property type="project" value="UniProtKB-SubCell"/>
</dbReference>
<dbReference type="Proteomes" id="UP000095009">
    <property type="component" value="Unassembled WGS sequence"/>
</dbReference>
<dbReference type="CDD" id="cd03445">
    <property type="entry name" value="Thioesterase_II_repeat2"/>
    <property type="match status" value="1"/>
</dbReference>
<keyword evidence="6" id="KW-1185">Reference proteome</keyword>
<dbReference type="SUPFAM" id="SSF54637">
    <property type="entry name" value="Thioesterase/thiol ester dehydrase-isomerase"/>
    <property type="match status" value="2"/>
</dbReference>
<dbReference type="GO" id="GO:0016853">
    <property type="term" value="F:isomerase activity"/>
    <property type="evidence" value="ECO:0007669"/>
    <property type="project" value="UniProtKB-KW"/>
</dbReference>
<dbReference type="Pfam" id="PF20789">
    <property type="entry name" value="4HBT_3C"/>
    <property type="match status" value="1"/>
</dbReference>
<dbReference type="AlphaFoldDB" id="A0A1E3PCG9"/>
<dbReference type="STRING" id="857566.A0A1E3PCG9"/>
<protein>
    <submittedName>
        <fullName evidence="5">Thioesterase/thiol ester dehydrase-isomerase</fullName>
    </submittedName>
</protein>
<gene>
    <name evidence="5" type="ORF">NADFUDRAFT_68052</name>
</gene>
<dbReference type="PANTHER" id="PTHR11066">
    <property type="entry name" value="ACYL-COA THIOESTERASE"/>
    <property type="match status" value="1"/>
</dbReference>
<dbReference type="InterPro" id="IPR049450">
    <property type="entry name" value="ACOT8-like_C"/>
</dbReference>
<evidence type="ECO:0000256" key="2">
    <source>
        <dbReference type="ARBA" id="ARBA00022801"/>
    </source>
</evidence>
<dbReference type="EMBL" id="KV454416">
    <property type="protein sequence ID" value="ODQ63106.1"/>
    <property type="molecule type" value="Genomic_DNA"/>
</dbReference>
<feature type="domain" description="Acyl-CoA thioesterase-like N-terminal HotDog" evidence="3">
    <location>
        <begin position="47"/>
        <end position="114"/>
    </location>
</feature>
<dbReference type="OrthoDB" id="68328at2759"/>
<name>A0A1E3PCG9_9ASCO</name>
<reference evidence="5 6" key="1">
    <citation type="journal article" date="2016" name="Proc. Natl. Acad. Sci. U.S.A.">
        <title>Comparative genomics of biotechnologically important yeasts.</title>
        <authorList>
            <person name="Riley R."/>
            <person name="Haridas S."/>
            <person name="Wolfe K.H."/>
            <person name="Lopes M.R."/>
            <person name="Hittinger C.T."/>
            <person name="Goeker M."/>
            <person name="Salamov A.A."/>
            <person name="Wisecaver J.H."/>
            <person name="Long T.M."/>
            <person name="Calvey C.H."/>
            <person name="Aerts A.L."/>
            <person name="Barry K.W."/>
            <person name="Choi C."/>
            <person name="Clum A."/>
            <person name="Coughlan A.Y."/>
            <person name="Deshpande S."/>
            <person name="Douglass A.P."/>
            <person name="Hanson S.J."/>
            <person name="Klenk H.-P."/>
            <person name="LaButti K.M."/>
            <person name="Lapidus A."/>
            <person name="Lindquist E.A."/>
            <person name="Lipzen A.M."/>
            <person name="Meier-Kolthoff J.P."/>
            <person name="Ohm R.A."/>
            <person name="Otillar R.P."/>
            <person name="Pangilinan J.L."/>
            <person name="Peng Y."/>
            <person name="Rokas A."/>
            <person name="Rosa C.A."/>
            <person name="Scheuner C."/>
            <person name="Sibirny A.A."/>
            <person name="Slot J.C."/>
            <person name="Stielow J.B."/>
            <person name="Sun H."/>
            <person name="Kurtzman C.P."/>
            <person name="Blackwell M."/>
            <person name="Grigoriev I.V."/>
            <person name="Jeffries T.W."/>
        </authorList>
    </citation>
    <scope>NUCLEOTIDE SEQUENCE [LARGE SCALE GENOMIC DNA]</scope>
    <source>
        <strain evidence="5 6">DSM 6958</strain>
    </source>
</reference>
<keyword evidence="5" id="KW-0413">Isomerase</keyword>
<keyword evidence="2" id="KW-0378">Hydrolase</keyword>
<dbReference type="GO" id="GO:0006637">
    <property type="term" value="P:acyl-CoA metabolic process"/>
    <property type="evidence" value="ECO:0007669"/>
    <property type="project" value="InterPro"/>
</dbReference>
<proteinExistence type="inferred from homology"/>
<evidence type="ECO:0000313" key="6">
    <source>
        <dbReference type="Proteomes" id="UP000095009"/>
    </source>
</evidence>
<evidence type="ECO:0000313" key="5">
    <source>
        <dbReference type="EMBL" id="ODQ63106.1"/>
    </source>
</evidence>
<dbReference type="InterPro" id="IPR049449">
    <property type="entry name" value="TesB_ACOT8-like_N"/>
</dbReference>
<evidence type="ECO:0000259" key="4">
    <source>
        <dbReference type="Pfam" id="PF20789"/>
    </source>
</evidence>
<evidence type="ECO:0000259" key="3">
    <source>
        <dbReference type="Pfam" id="PF13622"/>
    </source>
</evidence>
<organism evidence="5 6">
    <name type="scientific">Nadsonia fulvescens var. elongata DSM 6958</name>
    <dbReference type="NCBI Taxonomy" id="857566"/>
    <lineage>
        <taxon>Eukaryota</taxon>
        <taxon>Fungi</taxon>
        <taxon>Dikarya</taxon>
        <taxon>Ascomycota</taxon>
        <taxon>Saccharomycotina</taxon>
        <taxon>Dipodascomycetes</taxon>
        <taxon>Dipodascales</taxon>
        <taxon>Dipodascales incertae sedis</taxon>
        <taxon>Nadsonia</taxon>
    </lineage>
</organism>
<evidence type="ECO:0000256" key="1">
    <source>
        <dbReference type="ARBA" id="ARBA00006538"/>
    </source>
</evidence>
<accession>A0A1E3PCG9</accession>